<protein>
    <submittedName>
        <fullName evidence="9">Undecaprenyl/decaprenyl-phosphate alpha-N-acetylglucosaminyl 1-phosphate transferase</fullName>
    </submittedName>
</protein>
<feature type="binding site" evidence="7">
    <location>
        <position position="153"/>
    </location>
    <ligand>
        <name>Mg(2+)</name>
        <dbReference type="ChEBI" id="CHEBI:18420"/>
    </ligand>
</feature>
<dbReference type="Proteomes" id="UP000886339">
    <property type="component" value="Unassembled WGS sequence"/>
</dbReference>
<feature type="transmembrane region" description="Helical" evidence="8">
    <location>
        <begin position="103"/>
        <end position="123"/>
    </location>
</feature>
<gene>
    <name evidence="9" type="ORF">ENJ12_00710</name>
</gene>
<comment type="subcellular location">
    <subcellularLocation>
        <location evidence="1">Cell membrane</location>
        <topology evidence="1">Multi-pass membrane protein</topology>
    </subcellularLocation>
</comment>
<dbReference type="PANTHER" id="PTHR22926:SF3">
    <property type="entry name" value="UNDECAPRENYL-PHOSPHATE ALPHA-N-ACETYLGLUCOSAMINYL 1-PHOSPHATE TRANSFERASE"/>
    <property type="match status" value="1"/>
</dbReference>
<keyword evidence="5 8" id="KW-1133">Transmembrane helix</keyword>
<keyword evidence="6 8" id="KW-0472">Membrane</keyword>
<reference evidence="9" key="1">
    <citation type="journal article" date="2020" name="mSystems">
        <title>Genome- and Community-Level Interaction Insights into Carbon Utilization and Element Cycling Functions of Hydrothermarchaeota in Hydrothermal Sediment.</title>
        <authorList>
            <person name="Zhou Z."/>
            <person name="Liu Y."/>
            <person name="Xu W."/>
            <person name="Pan J."/>
            <person name="Luo Z.H."/>
            <person name="Li M."/>
        </authorList>
    </citation>
    <scope>NUCLEOTIDE SEQUENCE [LARGE SCALE GENOMIC DNA]</scope>
    <source>
        <strain evidence="9">HyVt-458</strain>
    </source>
</reference>
<feature type="transmembrane region" description="Helical" evidence="8">
    <location>
        <begin position="314"/>
        <end position="334"/>
    </location>
</feature>
<proteinExistence type="predicted"/>
<evidence type="ECO:0000256" key="4">
    <source>
        <dbReference type="ARBA" id="ARBA00022692"/>
    </source>
</evidence>
<feature type="transmembrane region" description="Helical" evidence="8">
    <location>
        <begin position="184"/>
        <end position="202"/>
    </location>
</feature>
<name>A0A831WE89_9GAMM</name>
<dbReference type="InterPro" id="IPR000715">
    <property type="entry name" value="Glycosyl_transferase_4"/>
</dbReference>
<dbReference type="CDD" id="cd06853">
    <property type="entry name" value="GT_WecA_like"/>
    <property type="match status" value="1"/>
</dbReference>
<feature type="transmembrane region" description="Helical" evidence="8">
    <location>
        <begin position="476"/>
        <end position="495"/>
    </location>
</feature>
<evidence type="ECO:0000256" key="1">
    <source>
        <dbReference type="ARBA" id="ARBA00004651"/>
    </source>
</evidence>
<feature type="transmembrane region" description="Helical" evidence="8">
    <location>
        <begin position="526"/>
        <end position="545"/>
    </location>
</feature>
<keyword evidence="3 9" id="KW-0808">Transferase</keyword>
<evidence type="ECO:0000256" key="7">
    <source>
        <dbReference type="PIRSR" id="PIRSR600715-1"/>
    </source>
</evidence>
<dbReference type="GO" id="GO:0016780">
    <property type="term" value="F:phosphotransferase activity, for other substituted phosphate groups"/>
    <property type="evidence" value="ECO:0007669"/>
    <property type="project" value="InterPro"/>
</dbReference>
<keyword evidence="2" id="KW-1003">Cell membrane</keyword>
<dbReference type="PANTHER" id="PTHR22926">
    <property type="entry name" value="PHOSPHO-N-ACETYLMURAMOYL-PENTAPEPTIDE-TRANSFERASE"/>
    <property type="match status" value="1"/>
</dbReference>
<feature type="transmembrane region" description="Helical" evidence="8">
    <location>
        <begin position="237"/>
        <end position="259"/>
    </location>
</feature>
<dbReference type="GO" id="GO:0071555">
    <property type="term" value="P:cell wall organization"/>
    <property type="evidence" value="ECO:0007669"/>
    <property type="project" value="TreeGrafter"/>
</dbReference>
<feature type="transmembrane region" description="Helical" evidence="8">
    <location>
        <begin position="214"/>
        <end position="231"/>
    </location>
</feature>
<evidence type="ECO:0000256" key="3">
    <source>
        <dbReference type="ARBA" id="ARBA00022679"/>
    </source>
</evidence>
<feature type="transmembrane region" description="Helical" evidence="8">
    <location>
        <begin position="280"/>
        <end position="308"/>
    </location>
</feature>
<feature type="transmembrane region" description="Helical" evidence="8">
    <location>
        <begin position="446"/>
        <end position="464"/>
    </location>
</feature>
<dbReference type="GO" id="GO:0044038">
    <property type="term" value="P:cell wall macromolecule biosynthetic process"/>
    <property type="evidence" value="ECO:0007669"/>
    <property type="project" value="TreeGrafter"/>
</dbReference>
<dbReference type="PROSITE" id="PS01348">
    <property type="entry name" value="MRAY_2"/>
    <property type="match status" value="1"/>
</dbReference>
<evidence type="ECO:0000256" key="6">
    <source>
        <dbReference type="ARBA" id="ARBA00023136"/>
    </source>
</evidence>
<evidence type="ECO:0000256" key="2">
    <source>
        <dbReference type="ARBA" id="ARBA00022475"/>
    </source>
</evidence>
<keyword evidence="4 8" id="KW-0812">Transmembrane</keyword>
<accession>A0A831WE89</accession>
<dbReference type="GO" id="GO:0046872">
    <property type="term" value="F:metal ion binding"/>
    <property type="evidence" value="ECO:0007669"/>
    <property type="project" value="UniProtKB-KW"/>
</dbReference>
<sequence length="546" mass="59307">MGNDWSTALLVFVIAMAISMAIIPLLIRYAPVLGMMDKPDPRKVHATPIPRVGGVGIVLGAVLPLALWLPSNDLVQSYLLGALVLLVFGVWDDIKELGHYVKFVGQFIAVLLVVYHGDLYVSHLPLMGLDPIDETFGRIFTVIAMVGVINAINHSDGLDGLAGGESILSLGAIAYLANQASDNVVVLVATAAMGGVFGFLRFNSHPARVFMGDGGSQFLGFTLAFLVVYLTQISNQALSPALPALLLGLPVMDILSVFYQRVKGGMNWFKATKNHIHHRLLELGFHHYESVIVIYSLQALLVLSAVLMPYEADSILLGIYLAICVSIFASLSVAERRGWRAHGAGAKGVISGLANALRPDGALTSIDHKLIQVMLSVFLVMATTTSAQVPGDLAVGASILFLLLFARLWFGYRAWFLFLRLILYVAIAFAVYLVEHYPPPFLQSDVLVHRVFFGVLVLAVAVAVRSSKDEFFQVTPLDYLVVLIVLALALMSEAGYADFDIVKFMLQVIVLFYGVEVVIKHMRSRINIFTVSSLASLGVVAIRGIL</sequence>
<feature type="transmembrane region" description="Helical" evidence="8">
    <location>
        <begin position="501"/>
        <end position="519"/>
    </location>
</feature>
<dbReference type="Pfam" id="PF00953">
    <property type="entry name" value="Glycos_transf_4"/>
    <property type="match status" value="1"/>
</dbReference>
<keyword evidence="7" id="KW-0460">Magnesium</keyword>
<comment type="cofactor">
    <cofactor evidence="7">
        <name>Mg(2+)</name>
        <dbReference type="ChEBI" id="CHEBI:18420"/>
    </cofactor>
</comment>
<feature type="transmembrane region" description="Helical" evidence="8">
    <location>
        <begin position="6"/>
        <end position="27"/>
    </location>
</feature>
<evidence type="ECO:0000256" key="8">
    <source>
        <dbReference type="SAM" id="Phobius"/>
    </source>
</evidence>
<feature type="transmembrane region" description="Helical" evidence="8">
    <location>
        <begin position="370"/>
        <end position="387"/>
    </location>
</feature>
<feature type="transmembrane region" description="Helical" evidence="8">
    <location>
        <begin position="417"/>
        <end position="434"/>
    </location>
</feature>
<feature type="binding site" evidence="7">
    <location>
        <position position="213"/>
    </location>
    <ligand>
        <name>Mg(2+)</name>
        <dbReference type="ChEBI" id="CHEBI:18420"/>
    </ligand>
</feature>
<dbReference type="GO" id="GO:0009103">
    <property type="term" value="P:lipopolysaccharide biosynthetic process"/>
    <property type="evidence" value="ECO:0007669"/>
    <property type="project" value="TreeGrafter"/>
</dbReference>
<evidence type="ECO:0000256" key="5">
    <source>
        <dbReference type="ARBA" id="ARBA00022989"/>
    </source>
</evidence>
<feature type="transmembrane region" description="Helical" evidence="8">
    <location>
        <begin position="393"/>
        <end position="410"/>
    </location>
</feature>
<keyword evidence="7" id="KW-0479">Metal-binding</keyword>
<dbReference type="AlphaFoldDB" id="A0A831WE89"/>
<feature type="transmembrane region" description="Helical" evidence="8">
    <location>
        <begin position="75"/>
        <end position="91"/>
    </location>
</feature>
<organism evidence="9">
    <name type="scientific">Thiolapillus brandeum</name>
    <dbReference type="NCBI Taxonomy" id="1076588"/>
    <lineage>
        <taxon>Bacteria</taxon>
        <taxon>Pseudomonadati</taxon>
        <taxon>Pseudomonadota</taxon>
        <taxon>Gammaproteobacteria</taxon>
        <taxon>Chromatiales</taxon>
        <taxon>Sedimenticolaceae</taxon>
        <taxon>Thiolapillus</taxon>
    </lineage>
</organism>
<feature type="transmembrane region" description="Helical" evidence="8">
    <location>
        <begin position="48"/>
        <end position="69"/>
    </location>
</feature>
<evidence type="ECO:0000313" key="9">
    <source>
        <dbReference type="EMBL" id="HEC05346.1"/>
    </source>
</evidence>
<dbReference type="EMBL" id="DRLF01000025">
    <property type="protein sequence ID" value="HEC05346.1"/>
    <property type="molecule type" value="Genomic_DNA"/>
</dbReference>
<dbReference type="InterPro" id="IPR018480">
    <property type="entry name" value="PNAcMuramoyl-5peptid_Trfase_CS"/>
</dbReference>
<comment type="caution">
    <text evidence="9">The sequence shown here is derived from an EMBL/GenBank/DDBJ whole genome shotgun (WGS) entry which is preliminary data.</text>
</comment>
<dbReference type="GO" id="GO:0005886">
    <property type="term" value="C:plasma membrane"/>
    <property type="evidence" value="ECO:0007669"/>
    <property type="project" value="UniProtKB-SubCell"/>
</dbReference>